<evidence type="ECO:0008006" key="4">
    <source>
        <dbReference type="Google" id="ProtNLM"/>
    </source>
</evidence>
<dbReference type="GeneID" id="5018397"/>
<keyword evidence="3" id="KW-1185">Reference proteome</keyword>
<accession>A0C348</accession>
<dbReference type="HOGENOM" id="CLU_507600_0_0_1"/>
<dbReference type="InParanoid" id="A0C348"/>
<feature type="coiled-coil region" evidence="1">
    <location>
        <begin position="125"/>
        <end position="292"/>
    </location>
</feature>
<keyword evidence="1" id="KW-0175">Coiled coil</keyword>
<dbReference type="OMA" id="YQERRHA"/>
<feature type="coiled-coil region" evidence="1">
    <location>
        <begin position="331"/>
        <end position="409"/>
    </location>
</feature>
<organism evidence="2 3">
    <name type="scientific">Paramecium tetraurelia</name>
    <dbReference type="NCBI Taxonomy" id="5888"/>
    <lineage>
        <taxon>Eukaryota</taxon>
        <taxon>Sar</taxon>
        <taxon>Alveolata</taxon>
        <taxon>Ciliophora</taxon>
        <taxon>Intramacronucleata</taxon>
        <taxon>Oligohymenophorea</taxon>
        <taxon>Peniculida</taxon>
        <taxon>Parameciidae</taxon>
        <taxon>Paramecium</taxon>
    </lineage>
</organism>
<gene>
    <name evidence="2" type="ORF">GSPATT00034693001</name>
</gene>
<proteinExistence type="predicted"/>
<dbReference type="RefSeq" id="XP_001432612.1">
    <property type="nucleotide sequence ID" value="XM_001432575.1"/>
</dbReference>
<dbReference type="PANTHER" id="PTHR38019:SF1">
    <property type="entry name" value="N-ACETYLTRANSFERASE DOMAIN-CONTAINING PROTEIN"/>
    <property type="match status" value="1"/>
</dbReference>
<dbReference type="KEGG" id="ptm:GSPATT00034693001"/>
<reference evidence="2 3" key="1">
    <citation type="journal article" date="2006" name="Nature">
        <title>Global trends of whole-genome duplications revealed by the ciliate Paramecium tetraurelia.</title>
        <authorList>
            <consortium name="Genoscope"/>
            <person name="Aury J.-M."/>
            <person name="Jaillon O."/>
            <person name="Duret L."/>
            <person name="Noel B."/>
            <person name="Jubin C."/>
            <person name="Porcel B.M."/>
            <person name="Segurens B."/>
            <person name="Daubin V."/>
            <person name="Anthouard V."/>
            <person name="Aiach N."/>
            <person name="Arnaiz O."/>
            <person name="Billaut A."/>
            <person name="Beisson J."/>
            <person name="Blanc I."/>
            <person name="Bouhouche K."/>
            <person name="Camara F."/>
            <person name="Duharcourt S."/>
            <person name="Guigo R."/>
            <person name="Gogendeau D."/>
            <person name="Katinka M."/>
            <person name="Keller A.-M."/>
            <person name="Kissmehl R."/>
            <person name="Klotz C."/>
            <person name="Koll F."/>
            <person name="Le Moue A."/>
            <person name="Lepere C."/>
            <person name="Malinsky S."/>
            <person name="Nowacki M."/>
            <person name="Nowak J.K."/>
            <person name="Plattner H."/>
            <person name="Poulain J."/>
            <person name="Ruiz F."/>
            <person name="Serrano V."/>
            <person name="Zagulski M."/>
            <person name="Dessen P."/>
            <person name="Betermier M."/>
            <person name="Weissenbach J."/>
            <person name="Scarpelli C."/>
            <person name="Schachter V."/>
            <person name="Sperling L."/>
            <person name="Meyer E."/>
            <person name="Cohen J."/>
            <person name="Wincker P."/>
        </authorList>
    </citation>
    <scope>NUCLEOTIDE SEQUENCE [LARGE SCALE GENOMIC DNA]</scope>
    <source>
        <strain evidence="2 3">Stock d4-2</strain>
    </source>
</reference>
<evidence type="ECO:0000256" key="1">
    <source>
        <dbReference type="SAM" id="Coils"/>
    </source>
</evidence>
<dbReference type="PANTHER" id="PTHR38019">
    <property type="entry name" value="KDA ANTIGEN P200, PUTATIVE-RELATED"/>
    <property type="match status" value="1"/>
</dbReference>
<protein>
    <recommendedName>
        <fullName evidence="4">Trichohyalin-plectin-homology domain-containing protein</fullName>
    </recommendedName>
</protein>
<dbReference type="Proteomes" id="UP000000600">
    <property type="component" value="Unassembled WGS sequence"/>
</dbReference>
<evidence type="ECO:0000313" key="3">
    <source>
        <dbReference type="Proteomes" id="UP000000600"/>
    </source>
</evidence>
<dbReference type="AlphaFoldDB" id="A0C348"/>
<sequence>MIIDNLLDQTHRNTRRGIVFSHTRKTFTIKPDSPKTREACLALGYDPQIFQFKQLFAFLTFRTFEEFAEPGITENVQKMRYDHYMKKTESALQEISKQRKVIIKKQKAITNLHLEKSYQRDEELVNDLIETYNKKMSNINNVENDDSYLSFDEEDPILVLEQQLEKEITKYKKQLQVKAKEVQHQLENEKKRQKLQHDMIEREKKIEDLQQKIAHQKELKKKELKRAAQKKFNEIKEKERERQKKLLEDKKKQAEKFEKIRKKLEADELQQKKELEEQERRYQERRHAIQQRKELQDKEYNLHLASTMNQIEQKWAETSQNKDRQIWESKLERLTMRSTLHEEKLRQYKAKTQQREESMVQSIVKKLATKEDDLKALRQSKEREELLRIKEEKLRKKKIEKSLKNIKSQQFGKVESLQKKFQLLEDFSQKRKEETEIQKYLKKEKMKLKQLDLDENYQRQERLKDLRFKQLIKSTQQLNEQKSLEKMSNELVRRAQQELQRRLKKDAENLDQSLLNVSLADEKLLNQKVSQLEKNLSNLAQNSKILS</sequence>
<dbReference type="OrthoDB" id="306975at2759"/>
<dbReference type="EMBL" id="CT868037">
    <property type="protein sequence ID" value="CAK65215.1"/>
    <property type="molecule type" value="Genomic_DNA"/>
</dbReference>
<evidence type="ECO:0000313" key="2">
    <source>
        <dbReference type="EMBL" id="CAK65215.1"/>
    </source>
</evidence>
<name>A0C348_PARTE</name>